<keyword evidence="4" id="KW-1185">Reference proteome</keyword>
<name>A0ABX1S543_9PSEU</name>
<evidence type="ECO:0000256" key="1">
    <source>
        <dbReference type="SAM" id="MobiDB-lite"/>
    </source>
</evidence>
<dbReference type="EMBL" id="JAAXLA010000003">
    <property type="protein sequence ID" value="NMH96210.1"/>
    <property type="molecule type" value="Genomic_DNA"/>
</dbReference>
<dbReference type="Gene3D" id="3.30.530.20">
    <property type="match status" value="1"/>
</dbReference>
<dbReference type="PANTHER" id="PTHR33824:SF7">
    <property type="entry name" value="POLYKETIDE CYCLASE_DEHYDRASE AND LIPID TRANSPORT SUPERFAMILY PROTEIN"/>
    <property type="match status" value="1"/>
</dbReference>
<protein>
    <submittedName>
        <fullName evidence="3">SRPBCC family protein</fullName>
    </submittedName>
</protein>
<feature type="region of interest" description="Disordered" evidence="1">
    <location>
        <begin position="279"/>
        <end position="397"/>
    </location>
</feature>
<feature type="compositionally biased region" description="Acidic residues" evidence="1">
    <location>
        <begin position="310"/>
        <end position="376"/>
    </location>
</feature>
<dbReference type="InterPro" id="IPR005031">
    <property type="entry name" value="COQ10_START"/>
</dbReference>
<dbReference type="InterPro" id="IPR047137">
    <property type="entry name" value="ORF3"/>
</dbReference>
<dbReference type="Pfam" id="PF03364">
    <property type="entry name" value="Polyketide_cyc"/>
    <property type="match status" value="1"/>
</dbReference>
<feature type="region of interest" description="Disordered" evidence="1">
    <location>
        <begin position="64"/>
        <end position="91"/>
    </location>
</feature>
<dbReference type="CDD" id="cd07817">
    <property type="entry name" value="SRPBCC_8"/>
    <property type="match status" value="1"/>
</dbReference>
<organism evidence="3 4">
    <name type="scientific">Pseudonocardia acidicola</name>
    <dbReference type="NCBI Taxonomy" id="2724939"/>
    <lineage>
        <taxon>Bacteria</taxon>
        <taxon>Bacillati</taxon>
        <taxon>Actinomycetota</taxon>
        <taxon>Actinomycetes</taxon>
        <taxon>Pseudonocardiales</taxon>
        <taxon>Pseudonocardiaceae</taxon>
        <taxon>Pseudonocardia</taxon>
    </lineage>
</organism>
<evidence type="ECO:0000313" key="3">
    <source>
        <dbReference type="EMBL" id="NMH96210.1"/>
    </source>
</evidence>
<proteinExistence type="predicted"/>
<feature type="domain" description="Coenzyme Q-binding protein COQ10 START" evidence="2">
    <location>
        <begin position="126"/>
        <end position="246"/>
    </location>
</feature>
<evidence type="ECO:0000313" key="4">
    <source>
        <dbReference type="Proteomes" id="UP000820669"/>
    </source>
</evidence>
<dbReference type="InterPro" id="IPR023393">
    <property type="entry name" value="START-like_dom_sf"/>
</dbReference>
<reference evidence="3 4" key="1">
    <citation type="submission" date="2020-04" db="EMBL/GenBank/DDBJ databases">
        <authorList>
            <person name="Klaysubun C."/>
            <person name="Duangmal K."/>
            <person name="Lipun K."/>
        </authorList>
    </citation>
    <scope>NUCLEOTIDE SEQUENCE [LARGE SCALE GENOMIC DNA]</scope>
    <source>
        <strain evidence="3 4">K10HN5</strain>
    </source>
</reference>
<dbReference type="SUPFAM" id="SSF55961">
    <property type="entry name" value="Bet v1-like"/>
    <property type="match status" value="1"/>
</dbReference>
<dbReference type="Proteomes" id="UP000820669">
    <property type="component" value="Unassembled WGS sequence"/>
</dbReference>
<feature type="compositionally biased region" description="Basic and acidic residues" evidence="1">
    <location>
        <begin position="279"/>
        <end position="295"/>
    </location>
</feature>
<accession>A0ABX1S543</accession>
<evidence type="ECO:0000259" key="2">
    <source>
        <dbReference type="Pfam" id="PF03364"/>
    </source>
</evidence>
<comment type="caution">
    <text evidence="3">The sequence shown here is derived from an EMBL/GenBank/DDBJ whole genome shotgun (WGS) entry which is preliminary data.</text>
</comment>
<gene>
    <name evidence="3" type="ORF">HF526_02560</name>
</gene>
<dbReference type="RefSeq" id="WP_169379576.1">
    <property type="nucleotide sequence ID" value="NZ_JAAXLA010000003.1"/>
</dbReference>
<sequence length="397" mass="43710">MTEANRKAGGLADALPTDALRDAGSRLLGLLVQRAAQVATERVGDLSERLTDYAEDGGQGLRAALTGRAPDEGRASGDGASSEEDSDGGGLLSGLKEKVKGLFGAGRKPGGGKKLKVTNIVETIDVGLPLRTTYNLWSQYQDFPSFMKKVENVDRPADETSNWKAQIFLSHRSWEATTVEQVPDSHIVWRSKGAKGHVDGAVTFTELGPNLTRVALVMEYWPQGLFEHTGNLWRAQGRRARLEFKHFRRHAMTNVILHQEDVEGWRGEIRDGEVVKTHEEALKEEQEREAQHEFENGQEDAGGPERAEAEGAEEGAEVEGAAAEDEEESDGAEDEYEPDADEYDADADEDEADYEDEDYEDEADYGDEDYEDEEPGADGGPQRRTRERAGAGSGRRR</sequence>
<dbReference type="PANTHER" id="PTHR33824">
    <property type="entry name" value="POLYKETIDE CYCLASE/DEHYDRASE AND LIPID TRANSPORT SUPERFAMILY PROTEIN"/>
    <property type="match status" value="1"/>
</dbReference>